<evidence type="ECO:0000256" key="2">
    <source>
        <dbReference type="ARBA" id="ARBA00023002"/>
    </source>
</evidence>
<dbReference type="InterPro" id="IPR055170">
    <property type="entry name" value="GFO_IDH_MocA-like_dom"/>
</dbReference>
<evidence type="ECO:0000313" key="8">
    <source>
        <dbReference type="EMBL" id="GFH52286.1"/>
    </source>
</evidence>
<evidence type="ECO:0000259" key="7">
    <source>
        <dbReference type="Pfam" id="PF22725"/>
    </source>
</evidence>
<dbReference type="GO" id="GO:0000166">
    <property type="term" value="F:nucleotide binding"/>
    <property type="evidence" value="ECO:0007669"/>
    <property type="project" value="InterPro"/>
</dbReference>
<gene>
    <name evidence="8" type="ORF">CTEN210_08762</name>
</gene>
<dbReference type="AlphaFoldDB" id="A0AAD3CU48"/>
<dbReference type="InterPro" id="IPR036291">
    <property type="entry name" value="NAD(P)-bd_dom_sf"/>
</dbReference>
<dbReference type="PANTHER" id="PTHR22604">
    <property type="entry name" value="OXIDOREDUCTASES"/>
    <property type="match status" value="1"/>
</dbReference>
<dbReference type="SUPFAM" id="SSF51735">
    <property type="entry name" value="NAD(P)-binding Rossmann-fold domains"/>
    <property type="match status" value="1"/>
</dbReference>
<dbReference type="Gene3D" id="3.40.50.720">
    <property type="entry name" value="NAD(P)-binding Rossmann-like Domain"/>
    <property type="match status" value="1"/>
</dbReference>
<dbReference type="EC" id="1.1.1.179" evidence="3"/>
<dbReference type="GO" id="GO:0047837">
    <property type="term" value="F:D-xylose 1-dehydrogenase (NADP+) activity"/>
    <property type="evidence" value="ECO:0007669"/>
    <property type="project" value="UniProtKB-EC"/>
</dbReference>
<comment type="similarity">
    <text evidence="1">Belongs to the Gfo/Idh/MocA family.</text>
</comment>
<feature type="domain" description="Gfo/Idh/MocA-like oxidoreductase N-terminal" evidence="6">
    <location>
        <begin position="24"/>
        <end position="142"/>
    </location>
</feature>
<comment type="caution">
    <text evidence="8">The sequence shown here is derived from an EMBL/GenBank/DDBJ whole genome shotgun (WGS) entry which is preliminary data.</text>
</comment>
<reference evidence="8 9" key="1">
    <citation type="journal article" date="2021" name="Sci. Rep.">
        <title>The genome of the diatom Chaetoceros tenuissimus carries an ancient integrated fragment of an extant virus.</title>
        <authorList>
            <person name="Hongo Y."/>
            <person name="Kimura K."/>
            <person name="Takaki Y."/>
            <person name="Yoshida Y."/>
            <person name="Baba S."/>
            <person name="Kobayashi G."/>
            <person name="Nagasaki K."/>
            <person name="Hano T."/>
            <person name="Tomaru Y."/>
        </authorList>
    </citation>
    <scope>NUCLEOTIDE SEQUENCE [LARGE SCALE GENOMIC DNA]</scope>
    <source>
        <strain evidence="8 9">NIES-3715</strain>
    </source>
</reference>
<dbReference type="Pfam" id="PF01408">
    <property type="entry name" value="GFO_IDH_MocA"/>
    <property type="match status" value="1"/>
</dbReference>
<proteinExistence type="inferred from homology"/>
<organism evidence="8 9">
    <name type="scientific">Chaetoceros tenuissimus</name>
    <dbReference type="NCBI Taxonomy" id="426638"/>
    <lineage>
        <taxon>Eukaryota</taxon>
        <taxon>Sar</taxon>
        <taxon>Stramenopiles</taxon>
        <taxon>Ochrophyta</taxon>
        <taxon>Bacillariophyta</taxon>
        <taxon>Coscinodiscophyceae</taxon>
        <taxon>Chaetocerotophycidae</taxon>
        <taxon>Chaetocerotales</taxon>
        <taxon>Chaetocerotaceae</taxon>
        <taxon>Chaetoceros</taxon>
    </lineage>
</organism>
<dbReference type="EMBL" id="BLLK01000045">
    <property type="protein sequence ID" value="GFH52286.1"/>
    <property type="molecule type" value="Genomic_DNA"/>
</dbReference>
<dbReference type="PANTHER" id="PTHR22604:SF105">
    <property type="entry name" value="TRANS-1,2-DIHYDROBENZENE-1,2-DIOL DEHYDROGENASE"/>
    <property type="match status" value="1"/>
</dbReference>
<keyword evidence="2" id="KW-0560">Oxidoreductase</keyword>
<evidence type="ECO:0000256" key="3">
    <source>
        <dbReference type="ARBA" id="ARBA00038984"/>
    </source>
</evidence>
<protein>
    <recommendedName>
        <fullName evidence="3">D-xylose 1-dehydrogenase (NADP(+), D-xylono-1,5-lactone-forming)</fullName>
        <ecNumber evidence="3">1.1.1.179</ecNumber>
    </recommendedName>
    <alternativeName>
        <fullName evidence="4">D-xylose-NADP dehydrogenase</fullName>
    </alternativeName>
</protein>
<evidence type="ECO:0000313" key="9">
    <source>
        <dbReference type="Proteomes" id="UP001054902"/>
    </source>
</evidence>
<dbReference type="Gene3D" id="3.30.360.10">
    <property type="entry name" value="Dihydrodipicolinate Reductase, domain 2"/>
    <property type="match status" value="1"/>
</dbReference>
<sequence>MTVSTPPSPLDDPTCDDPLQCPELKWGILGCGRVSHDFTQALKFLPSAKVVACSARSLESAQAFADKHNIEKAYGSYEELVKDEDIDIVYVGNLHCFRKKIGEMVLKANKHCLLEKPFACSYEDAKYLVALAKERNLFLMEGMWTRFFPAVEKAREMALGSSDGKEKSLIGEVVQVHSDFNFNASDSEEYPTSFVYNHKLGGGASLLVAPYPIAAATLFFNGVEPDAIKAVGQLDEQSGVDLQATMLLNFPATSKVSPALDDTNAEENTPKLPGAGCATLSFGMLGESVEETIVLGTKGRIKICTPGHCPTKVTASIKASGRGQSGGEYEFEYPLPQDTEDIIKAGGFFYPNSQGFCYEAAAVARCIASGKTEAPQYTLNETLTNMKAVDEMRSQLGVKPTGE</sequence>
<dbReference type="InterPro" id="IPR000683">
    <property type="entry name" value="Gfo/Idh/MocA-like_OxRdtase_N"/>
</dbReference>
<dbReference type="InterPro" id="IPR050984">
    <property type="entry name" value="Gfo/Idh/MocA_domain"/>
</dbReference>
<evidence type="ECO:0000256" key="1">
    <source>
        <dbReference type="ARBA" id="ARBA00010928"/>
    </source>
</evidence>
<dbReference type="SUPFAM" id="SSF55347">
    <property type="entry name" value="Glyceraldehyde-3-phosphate dehydrogenase-like, C-terminal domain"/>
    <property type="match status" value="1"/>
</dbReference>
<dbReference type="Pfam" id="PF22725">
    <property type="entry name" value="GFO_IDH_MocA_C3"/>
    <property type="match status" value="1"/>
</dbReference>
<name>A0AAD3CU48_9STRA</name>
<evidence type="ECO:0000256" key="4">
    <source>
        <dbReference type="ARBA" id="ARBA00042988"/>
    </source>
</evidence>
<feature type="domain" description="GFO/IDH/MocA-like oxidoreductase" evidence="7">
    <location>
        <begin position="169"/>
        <end position="263"/>
    </location>
</feature>
<dbReference type="Proteomes" id="UP001054902">
    <property type="component" value="Unassembled WGS sequence"/>
</dbReference>
<evidence type="ECO:0000259" key="6">
    <source>
        <dbReference type="Pfam" id="PF01408"/>
    </source>
</evidence>
<keyword evidence="9" id="KW-1185">Reference proteome</keyword>
<comment type="catalytic activity">
    <reaction evidence="5">
        <text>D-xylose + NADP(+) = D-xylono-1,5-lactone + NADPH + H(+)</text>
        <dbReference type="Rhea" id="RHEA:22000"/>
        <dbReference type="ChEBI" id="CHEBI:15378"/>
        <dbReference type="ChEBI" id="CHEBI:15867"/>
        <dbReference type="ChEBI" id="CHEBI:53455"/>
        <dbReference type="ChEBI" id="CHEBI:57783"/>
        <dbReference type="ChEBI" id="CHEBI:58349"/>
        <dbReference type="EC" id="1.1.1.179"/>
    </reaction>
</comment>
<evidence type="ECO:0000256" key="5">
    <source>
        <dbReference type="ARBA" id="ARBA00049233"/>
    </source>
</evidence>
<accession>A0AAD3CU48</accession>